<dbReference type="InterPro" id="IPR000277">
    <property type="entry name" value="Cys/Met-Metab_PyrdxlP-dep_enz"/>
</dbReference>
<name>A0A1X9LKL6_9MICO</name>
<dbReference type="GO" id="GO:0071269">
    <property type="term" value="P:L-homocysteine biosynthetic process"/>
    <property type="evidence" value="ECO:0007669"/>
    <property type="project" value="TreeGrafter"/>
</dbReference>
<dbReference type="Gene3D" id="3.40.640.10">
    <property type="entry name" value="Type I PLP-dependent aspartate aminotransferase-like (Major domain)"/>
    <property type="match status" value="1"/>
</dbReference>
<dbReference type="InterPro" id="IPR015421">
    <property type="entry name" value="PyrdxlP-dep_Trfase_major"/>
</dbReference>
<keyword evidence="3 10" id="KW-0808">Transferase</keyword>
<evidence type="ECO:0000256" key="1">
    <source>
        <dbReference type="ARBA" id="ARBA00001933"/>
    </source>
</evidence>
<proteinExistence type="inferred from homology"/>
<dbReference type="EMBL" id="CP020715">
    <property type="protein sequence ID" value="ARJ05012.1"/>
    <property type="molecule type" value="Genomic_DNA"/>
</dbReference>
<dbReference type="GO" id="GO:0018826">
    <property type="term" value="F:methionine gamma-lyase activity"/>
    <property type="evidence" value="ECO:0007669"/>
    <property type="project" value="UniProtKB-EC"/>
</dbReference>
<dbReference type="AlphaFoldDB" id="A0A1X9LKL6"/>
<gene>
    <name evidence="10" type="ORF">B5808_07185</name>
</gene>
<dbReference type="GO" id="GO:0005737">
    <property type="term" value="C:cytoplasm"/>
    <property type="evidence" value="ECO:0007669"/>
    <property type="project" value="TreeGrafter"/>
</dbReference>
<evidence type="ECO:0000256" key="7">
    <source>
        <dbReference type="ARBA" id="ARBA00048780"/>
    </source>
</evidence>
<dbReference type="STRING" id="1619308.B5808_07185"/>
<evidence type="ECO:0000256" key="2">
    <source>
        <dbReference type="ARBA" id="ARBA00009077"/>
    </source>
</evidence>
<dbReference type="EC" id="4.4.1.2" evidence="5"/>
<dbReference type="KEGG" id="cphy:B5808_07185"/>
<comment type="similarity">
    <text evidence="2 9">Belongs to the trans-sulfuration enzymes family.</text>
</comment>
<dbReference type="GO" id="GO:0006535">
    <property type="term" value="P:cysteine biosynthetic process from serine"/>
    <property type="evidence" value="ECO:0007669"/>
    <property type="project" value="TreeGrafter"/>
</dbReference>
<dbReference type="GO" id="GO:0003961">
    <property type="term" value="F:O-acetylhomoserine aminocarboxypropyltransferase activity"/>
    <property type="evidence" value="ECO:0007669"/>
    <property type="project" value="TreeGrafter"/>
</dbReference>
<sequence>MADEVGFATQQVHAGERLDGDAGARITPIHLTAGFVFDDFDQARDRFHGDVEGFTYTRLGNPTTAAVERKLAALEHGVDAIAVASGQAAVTVALLALLRAGDRILASRSIYEGSRGLFRENFANLGIGVDFVDDPHDLAEWRARIRPETRVLFGESIPNPKNDVLDISGVADVAHDHGLPLVVDSTLATPYLVRPIDFGADVVVHSTSKFLAGHGASLGGAVIDGGRLDWAARPELFPQLTSPSAGLGGRSYVERFGDRAYAEYARSVIASRFGPTLSPLHAFLLQQGIETLSLRIERHSENALQVARWLEEQPEVASVDYSGLESSPYHGLAKRYLPRGQGSVFGFTLTGGEPAARAVVDAVTLFSRMTHLGDVRSLILHPATTTHSLLTGDELRANGIHPGLLRLSIGIEDVDDLLRDLAQALAASRRARLEVA</sequence>
<dbReference type="PIRSF" id="PIRSF001434">
    <property type="entry name" value="CGS"/>
    <property type="match status" value="1"/>
</dbReference>
<dbReference type="SUPFAM" id="SSF53383">
    <property type="entry name" value="PLP-dependent transferases"/>
    <property type="match status" value="1"/>
</dbReference>
<evidence type="ECO:0000256" key="4">
    <source>
        <dbReference type="ARBA" id="ARBA00022898"/>
    </source>
</evidence>
<evidence type="ECO:0000313" key="11">
    <source>
        <dbReference type="Proteomes" id="UP000192775"/>
    </source>
</evidence>
<dbReference type="InterPro" id="IPR015424">
    <property type="entry name" value="PyrdxlP-dep_Trfase"/>
</dbReference>
<organism evidence="10 11">
    <name type="scientific">Cnuibacter physcomitrellae</name>
    <dbReference type="NCBI Taxonomy" id="1619308"/>
    <lineage>
        <taxon>Bacteria</taxon>
        <taxon>Bacillati</taxon>
        <taxon>Actinomycetota</taxon>
        <taxon>Actinomycetes</taxon>
        <taxon>Micrococcales</taxon>
        <taxon>Microbacteriaceae</taxon>
        <taxon>Cnuibacter</taxon>
    </lineage>
</organism>
<evidence type="ECO:0000256" key="3">
    <source>
        <dbReference type="ARBA" id="ARBA00022679"/>
    </source>
</evidence>
<evidence type="ECO:0000256" key="5">
    <source>
        <dbReference type="ARBA" id="ARBA00047175"/>
    </source>
</evidence>
<evidence type="ECO:0000256" key="9">
    <source>
        <dbReference type="RuleBase" id="RU362118"/>
    </source>
</evidence>
<evidence type="ECO:0000256" key="8">
    <source>
        <dbReference type="ARBA" id="ARBA00052699"/>
    </source>
</evidence>
<dbReference type="GO" id="GO:0047982">
    <property type="term" value="F:homocysteine desulfhydrase activity"/>
    <property type="evidence" value="ECO:0007669"/>
    <property type="project" value="UniProtKB-EC"/>
</dbReference>
<dbReference type="Pfam" id="PF01053">
    <property type="entry name" value="Cys_Met_Meta_PP"/>
    <property type="match status" value="1"/>
</dbReference>
<dbReference type="Proteomes" id="UP000192775">
    <property type="component" value="Chromosome"/>
</dbReference>
<evidence type="ECO:0000313" key="10">
    <source>
        <dbReference type="EMBL" id="ARJ05012.1"/>
    </source>
</evidence>
<dbReference type="PANTHER" id="PTHR43797">
    <property type="entry name" value="HOMOCYSTEINE/CYSTEINE SYNTHASE"/>
    <property type="match status" value="1"/>
</dbReference>
<dbReference type="InterPro" id="IPR006235">
    <property type="entry name" value="OAc-hSer/O-AcSer_sulfhydrylase"/>
</dbReference>
<dbReference type="GO" id="GO:0004124">
    <property type="term" value="F:cysteine synthase activity"/>
    <property type="evidence" value="ECO:0007669"/>
    <property type="project" value="TreeGrafter"/>
</dbReference>
<dbReference type="RefSeq" id="WP_085019150.1">
    <property type="nucleotide sequence ID" value="NZ_BMHD01000001.1"/>
</dbReference>
<dbReference type="CDD" id="cd00614">
    <property type="entry name" value="CGS_like"/>
    <property type="match status" value="1"/>
</dbReference>
<dbReference type="NCBIfam" id="TIGR01326">
    <property type="entry name" value="OAH_OAS_sulfhy"/>
    <property type="match status" value="1"/>
</dbReference>
<dbReference type="PANTHER" id="PTHR43797:SF2">
    <property type="entry name" value="HOMOCYSTEINE_CYSTEINE SYNTHASE"/>
    <property type="match status" value="1"/>
</dbReference>
<dbReference type="FunFam" id="3.40.640.10:FF:000046">
    <property type="entry name" value="Cystathionine gamma-lyase"/>
    <property type="match status" value="1"/>
</dbReference>
<comment type="catalytic activity">
    <reaction evidence="8">
        <text>L-methionine + H2O = methanethiol + 2-oxobutanoate + NH4(+)</text>
        <dbReference type="Rhea" id="RHEA:23800"/>
        <dbReference type="ChEBI" id="CHEBI:15377"/>
        <dbReference type="ChEBI" id="CHEBI:16007"/>
        <dbReference type="ChEBI" id="CHEBI:16763"/>
        <dbReference type="ChEBI" id="CHEBI:28938"/>
        <dbReference type="ChEBI" id="CHEBI:57844"/>
        <dbReference type="EC" id="4.4.1.11"/>
    </reaction>
    <physiologicalReaction direction="left-to-right" evidence="8">
        <dbReference type="Rhea" id="RHEA:23801"/>
    </physiologicalReaction>
</comment>
<accession>A0A1X9LKL6</accession>
<dbReference type="GO" id="GO:0030170">
    <property type="term" value="F:pyridoxal phosphate binding"/>
    <property type="evidence" value="ECO:0007669"/>
    <property type="project" value="InterPro"/>
</dbReference>
<protein>
    <recommendedName>
        <fullName evidence="5">homocysteine desulfhydrase</fullName>
        <ecNumber evidence="5">4.4.1.2</ecNumber>
    </recommendedName>
    <alternativeName>
        <fullName evidence="6">Homocysteine desulfhydrase</fullName>
    </alternativeName>
</protein>
<dbReference type="Gene3D" id="3.90.1150.10">
    <property type="entry name" value="Aspartate Aminotransferase, domain 1"/>
    <property type="match status" value="1"/>
</dbReference>
<keyword evidence="4 9" id="KW-0663">Pyridoxal phosphate</keyword>
<dbReference type="GO" id="GO:0019346">
    <property type="term" value="P:transsulfuration"/>
    <property type="evidence" value="ECO:0007669"/>
    <property type="project" value="InterPro"/>
</dbReference>
<keyword evidence="11" id="KW-1185">Reference proteome</keyword>
<dbReference type="InterPro" id="IPR015422">
    <property type="entry name" value="PyrdxlP-dep_Trfase_small"/>
</dbReference>
<evidence type="ECO:0000256" key="6">
    <source>
        <dbReference type="ARBA" id="ARBA00047199"/>
    </source>
</evidence>
<comment type="cofactor">
    <cofactor evidence="1 9">
        <name>pyridoxal 5'-phosphate</name>
        <dbReference type="ChEBI" id="CHEBI:597326"/>
    </cofactor>
</comment>
<comment type="catalytic activity">
    <reaction evidence="7">
        <text>L-homocysteine + H2O = 2-oxobutanoate + hydrogen sulfide + NH4(+) + H(+)</text>
        <dbReference type="Rhea" id="RHEA:14501"/>
        <dbReference type="ChEBI" id="CHEBI:15377"/>
        <dbReference type="ChEBI" id="CHEBI:15378"/>
        <dbReference type="ChEBI" id="CHEBI:16763"/>
        <dbReference type="ChEBI" id="CHEBI:28938"/>
        <dbReference type="ChEBI" id="CHEBI:29919"/>
        <dbReference type="ChEBI" id="CHEBI:58199"/>
        <dbReference type="EC" id="4.4.1.2"/>
    </reaction>
    <physiologicalReaction direction="left-to-right" evidence="7">
        <dbReference type="Rhea" id="RHEA:14502"/>
    </physiologicalReaction>
</comment>
<reference evidence="10 11" key="1">
    <citation type="submission" date="2017-04" db="EMBL/GenBank/DDBJ databases">
        <authorList>
            <person name="Afonso C.L."/>
            <person name="Miller P.J."/>
            <person name="Scott M.A."/>
            <person name="Spackman E."/>
            <person name="Goraichik I."/>
            <person name="Dimitrov K.M."/>
            <person name="Suarez D.L."/>
            <person name="Swayne D.E."/>
        </authorList>
    </citation>
    <scope>NUCLEOTIDE SEQUENCE [LARGE SCALE GENOMIC DNA]</scope>
    <source>
        <strain evidence="11">XA(T)</strain>
    </source>
</reference>